<evidence type="ECO:0000313" key="2">
    <source>
        <dbReference type="EMBL" id="KAG5582384.1"/>
    </source>
</evidence>
<sequence length="71" mass="7905">MEPVDPNGQNVPFSRSNDPRSNSPSFLVICNSNVIFAKNFHGRPFKTLVMEAVGPDGKNVPFSRSNDPWSR</sequence>
<proteinExistence type="predicted"/>
<feature type="region of interest" description="Disordered" evidence="1">
    <location>
        <begin position="1"/>
        <end position="23"/>
    </location>
</feature>
<organism evidence="2 3">
    <name type="scientific">Solanum commersonii</name>
    <name type="common">Commerson's wild potato</name>
    <name type="synonym">Commerson's nightshade</name>
    <dbReference type="NCBI Taxonomy" id="4109"/>
    <lineage>
        <taxon>Eukaryota</taxon>
        <taxon>Viridiplantae</taxon>
        <taxon>Streptophyta</taxon>
        <taxon>Embryophyta</taxon>
        <taxon>Tracheophyta</taxon>
        <taxon>Spermatophyta</taxon>
        <taxon>Magnoliopsida</taxon>
        <taxon>eudicotyledons</taxon>
        <taxon>Gunneridae</taxon>
        <taxon>Pentapetalae</taxon>
        <taxon>asterids</taxon>
        <taxon>lamiids</taxon>
        <taxon>Solanales</taxon>
        <taxon>Solanaceae</taxon>
        <taxon>Solanoideae</taxon>
        <taxon>Solaneae</taxon>
        <taxon>Solanum</taxon>
    </lineage>
</organism>
<accession>A0A9J5X5U5</accession>
<evidence type="ECO:0000313" key="3">
    <source>
        <dbReference type="Proteomes" id="UP000824120"/>
    </source>
</evidence>
<gene>
    <name evidence="2" type="ORF">H5410_053011</name>
</gene>
<dbReference type="EMBL" id="JACXVP010000010">
    <property type="protein sequence ID" value="KAG5582384.1"/>
    <property type="molecule type" value="Genomic_DNA"/>
</dbReference>
<dbReference type="Proteomes" id="UP000824120">
    <property type="component" value="Chromosome 10"/>
</dbReference>
<reference evidence="2 3" key="1">
    <citation type="submission" date="2020-09" db="EMBL/GenBank/DDBJ databases">
        <title>De no assembly of potato wild relative species, Solanum commersonii.</title>
        <authorList>
            <person name="Cho K."/>
        </authorList>
    </citation>
    <scope>NUCLEOTIDE SEQUENCE [LARGE SCALE GENOMIC DNA]</scope>
    <source>
        <strain evidence="2">LZ3.2</strain>
        <tissue evidence="2">Leaf</tissue>
    </source>
</reference>
<comment type="caution">
    <text evidence="2">The sequence shown here is derived from an EMBL/GenBank/DDBJ whole genome shotgun (WGS) entry which is preliminary data.</text>
</comment>
<keyword evidence="3" id="KW-1185">Reference proteome</keyword>
<dbReference type="AlphaFoldDB" id="A0A9J5X5U5"/>
<evidence type="ECO:0000256" key="1">
    <source>
        <dbReference type="SAM" id="MobiDB-lite"/>
    </source>
</evidence>
<name>A0A9J5X5U5_SOLCO</name>
<feature type="compositionally biased region" description="Low complexity" evidence="1">
    <location>
        <begin position="13"/>
        <end position="23"/>
    </location>
</feature>
<protein>
    <submittedName>
        <fullName evidence="2">Uncharacterized protein</fullName>
    </submittedName>
</protein>